<organism evidence="1 2">
    <name type="scientific">Bacillus cereus HuB4-4</name>
    <dbReference type="NCBI Taxonomy" id="1053211"/>
    <lineage>
        <taxon>Bacteria</taxon>
        <taxon>Bacillati</taxon>
        <taxon>Bacillota</taxon>
        <taxon>Bacilli</taxon>
        <taxon>Bacillales</taxon>
        <taxon>Bacillaceae</taxon>
        <taxon>Bacillus</taxon>
        <taxon>Bacillus cereus group</taxon>
    </lineage>
</organism>
<protein>
    <submittedName>
        <fullName evidence="1">Uncharacterized protein</fullName>
    </submittedName>
</protein>
<dbReference type="Proteomes" id="UP000014009">
    <property type="component" value="Unassembled WGS sequence"/>
</dbReference>
<sequence>MRNPYDYYITPEEYDIAERNGICRRTLEYRIRDAMWKREVAITKKPQKIAEWHKIKEIALQNNISRNTFEDRRKRGWNLVDAMTKPPMSREESLKRANQFNKNNRVLTDEQIQQARMNGLKRSTAYYRFKKLKWDIEKAITYPILSASERGRKGKEASPWSKMVIPSREERMKRRKLTYIAN</sequence>
<accession>A0A9W5VJ26</accession>
<gene>
    <name evidence="1" type="ORF">IGM_05619</name>
</gene>
<proteinExistence type="predicted"/>
<name>A0A9W5VJ26_BACCE</name>
<evidence type="ECO:0000313" key="1">
    <source>
        <dbReference type="EMBL" id="EOP80893.1"/>
    </source>
</evidence>
<comment type="caution">
    <text evidence="1">The sequence shown here is derived from an EMBL/GenBank/DDBJ whole genome shotgun (WGS) entry which is preliminary data.</text>
</comment>
<dbReference type="AlphaFoldDB" id="A0A9W5VJ26"/>
<evidence type="ECO:0000313" key="2">
    <source>
        <dbReference type="Proteomes" id="UP000014009"/>
    </source>
</evidence>
<reference evidence="1 2" key="1">
    <citation type="submission" date="2012-12" db="EMBL/GenBank/DDBJ databases">
        <title>The Genome Sequence of Bacillus cereus HuB4-4.</title>
        <authorList>
            <consortium name="The Broad Institute Genome Sequencing Platform"/>
            <consortium name="The Broad Institute Genome Sequencing Center for Infectious Disease"/>
            <person name="Feldgarden M."/>
            <person name="Van der Auwera G.A."/>
            <person name="Mahillon J."/>
            <person name="Duprez V."/>
            <person name="Timmery S."/>
            <person name="Mattelet C."/>
            <person name="Dierick K."/>
            <person name="Sun M."/>
            <person name="Yu Z."/>
            <person name="Zhu L."/>
            <person name="Hu X."/>
            <person name="Shank E.B."/>
            <person name="Swiecicka I."/>
            <person name="Hansen B.M."/>
            <person name="Andrup L."/>
            <person name="Walker B."/>
            <person name="Young S.K."/>
            <person name="Zeng Q."/>
            <person name="Gargeya S."/>
            <person name="Fitzgerald M."/>
            <person name="Haas B."/>
            <person name="Abouelleil A."/>
            <person name="Alvarado L."/>
            <person name="Arachchi H.M."/>
            <person name="Berlin A.M."/>
            <person name="Chapman S.B."/>
            <person name="Dewar J."/>
            <person name="Goldberg J."/>
            <person name="Griggs A."/>
            <person name="Gujja S."/>
            <person name="Hansen M."/>
            <person name="Howarth C."/>
            <person name="Imamovic A."/>
            <person name="Larimer J."/>
            <person name="McCowan C."/>
            <person name="Murphy C."/>
            <person name="Neiman D."/>
            <person name="Pearson M."/>
            <person name="Priest M."/>
            <person name="Roberts A."/>
            <person name="Saif S."/>
            <person name="Shea T."/>
            <person name="Sisk P."/>
            <person name="Sykes S."/>
            <person name="Wortman J."/>
            <person name="Nusbaum C."/>
            <person name="Birren B."/>
        </authorList>
    </citation>
    <scope>NUCLEOTIDE SEQUENCE [LARGE SCALE GENOMIC DNA]</scope>
    <source>
        <strain evidence="1 2">HuB4-4</strain>
    </source>
</reference>
<dbReference type="RefSeq" id="WP_016099141.1">
    <property type="nucleotide sequence ID" value="NZ_KB976537.1"/>
</dbReference>
<dbReference type="EMBL" id="AHEF01000094">
    <property type="protein sequence ID" value="EOP80893.1"/>
    <property type="molecule type" value="Genomic_DNA"/>
</dbReference>